<reference evidence="1 2" key="1">
    <citation type="submission" date="2015-04" db="EMBL/GenBank/DDBJ databases">
        <title>Complete genome sequence of Schizopora paradoxa KUC8140, a cosmopolitan wood degrader in East Asia.</title>
        <authorList>
            <consortium name="DOE Joint Genome Institute"/>
            <person name="Min B."/>
            <person name="Park H."/>
            <person name="Jang Y."/>
            <person name="Kim J.-J."/>
            <person name="Kim K.H."/>
            <person name="Pangilinan J."/>
            <person name="Lipzen A."/>
            <person name="Riley R."/>
            <person name="Grigoriev I.V."/>
            <person name="Spatafora J.W."/>
            <person name="Choi I.-G."/>
        </authorList>
    </citation>
    <scope>NUCLEOTIDE SEQUENCE [LARGE SCALE GENOMIC DNA]</scope>
    <source>
        <strain evidence="1 2">KUC8140</strain>
    </source>
</reference>
<dbReference type="Proteomes" id="UP000053477">
    <property type="component" value="Unassembled WGS sequence"/>
</dbReference>
<organism evidence="1 2">
    <name type="scientific">Schizopora paradoxa</name>
    <dbReference type="NCBI Taxonomy" id="27342"/>
    <lineage>
        <taxon>Eukaryota</taxon>
        <taxon>Fungi</taxon>
        <taxon>Dikarya</taxon>
        <taxon>Basidiomycota</taxon>
        <taxon>Agaricomycotina</taxon>
        <taxon>Agaricomycetes</taxon>
        <taxon>Hymenochaetales</taxon>
        <taxon>Schizoporaceae</taxon>
        <taxon>Schizopora</taxon>
    </lineage>
</organism>
<accession>A0A0H2RY88</accession>
<evidence type="ECO:0000313" key="2">
    <source>
        <dbReference type="Proteomes" id="UP000053477"/>
    </source>
</evidence>
<evidence type="ECO:0000313" key="1">
    <source>
        <dbReference type="EMBL" id="KLO16714.1"/>
    </source>
</evidence>
<protein>
    <recommendedName>
        <fullName evidence="3">F-box domain-containing protein</fullName>
    </recommendedName>
</protein>
<dbReference type="AlphaFoldDB" id="A0A0H2RY88"/>
<gene>
    <name evidence="1" type="ORF">SCHPADRAFT_937739</name>
</gene>
<dbReference type="InterPro" id="IPR036047">
    <property type="entry name" value="F-box-like_dom_sf"/>
</dbReference>
<keyword evidence="2" id="KW-1185">Reference proteome</keyword>
<proteinExistence type="predicted"/>
<dbReference type="SUPFAM" id="SSF81383">
    <property type="entry name" value="F-box domain"/>
    <property type="match status" value="1"/>
</dbReference>
<dbReference type="InParanoid" id="A0A0H2RY88"/>
<name>A0A0H2RY88_9AGAM</name>
<sequence>MPDNFRAGTWGPGFRRVPEKIPAFEANTASLAWLENFASIEASGRASSEDQQSTFPWFWNPAWGDTVDVGIEGAKTLKHAVEQTECMVKSLESFLLCSKDRLTRLKTSLKSVATKAYFPFLTDDVLAIIFEFAASGELTGKLDYRTPARISRVSRRFREIALRLPFLWRFLDSGSQTVEIARELASRTTGAGPMLDVGMRLFDVMASNSGKYGANWQEEVANEHIVFFSSITTSLSSRIASLHFMYDLEYDFIAVERMNTQFNELSLPALQELQIDHRDPAFDGQAEDPNELYLQFFRNWDLPALRVLKAKNIIPRLQSDVVARLTECSISLGRHLNDPDNTGEWQLSALMTFLRGLSAVKVLTVDLHGERVAAGAGKLATVTLPSVETLTTSFVGVKAKPASRFRRAFKTPNKKIWTIEMEDNPLHWPFWKQIDDIIDIDPYRQANDNHALKEINLIINRDFGREDCGSIAYKGRITRFASNIENFSVTYPKGEQGFFSKKDMEPECTVQVRKIVLKNCKGNVDDLLESLEEKFIRKSYNGDSCLVLDGKEVQESRSSYSSGAPTWSSLVRDAEITREE</sequence>
<evidence type="ECO:0008006" key="3">
    <source>
        <dbReference type="Google" id="ProtNLM"/>
    </source>
</evidence>
<dbReference type="EMBL" id="KQ085913">
    <property type="protein sequence ID" value="KLO16714.1"/>
    <property type="molecule type" value="Genomic_DNA"/>
</dbReference>